<dbReference type="PANTHER" id="PTHR47591">
    <property type="entry name" value="ZINC FINGER PROTEIN ZAT2-RELATED"/>
    <property type="match status" value="1"/>
</dbReference>
<feature type="region of interest" description="Disordered" evidence="2">
    <location>
        <begin position="336"/>
        <end position="368"/>
    </location>
</feature>
<organism evidence="4 5">
    <name type="scientific">Hevea brasiliensis</name>
    <name type="common">Para rubber tree</name>
    <name type="synonym">Siphonia brasiliensis</name>
    <dbReference type="NCBI Taxonomy" id="3981"/>
    <lineage>
        <taxon>Eukaryota</taxon>
        <taxon>Viridiplantae</taxon>
        <taxon>Streptophyta</taxon>
        <taxon>Embryophyta</taxon>
        <taxon>Tracheophyta</taxon>
        <taxon>Spermatophyta</taxon>
        <taxon>Magnoliopsida</taxon>
        <taxon>eudicotyledons</taxon>
        <taxon>Gunneridae</taxon>
        <taxon>Pentapetalae</taxon>
        <taxon>rosids</taxon>
        <taxon>fabids</taxon>
        <taxon>Malpighiales</taxon>
        <taxon>Euphorbiaceae</taxon>
        <taxon>Crotonoideae</taxon>
        <taxon>Micrandreae</taxon>
        <taxon>Hevea</taxon>
    </lineage>
</organism>
<feature type="region of interest" description="Disordered" evidence="2">
    <location>
        <begin position="34"/>
        <end position="53"/>
    </location>
</feature>
<protein>
    <recommendedName>
        <fullName evidence="3">C2H2-type domain-containing protein</fullName>
    </recommendedName>
</protein>
<gene>
    <name evidence="4" type="ORF">GH714_035587</name>
</gene>
<evidence type="ECO:0000256" key="2">
    <source>
        <dbReference type="SAM" id="MobiDB-lite"/>
    </source>
</evidence>
<dbReference type="EMBL" id="JAAGAX010000015">
    <property type="protein sequence ID" value="KAF2291783.1"/>
    <property type="molecule type" value="Genomic_DNA"/>
</dbReference>
<comment type="caution">
    <text evidence="4">The sequence shown here is derived from an EMBL/GenBank/DDBJ whole genome shotgun (WGS) entry which is preliminary data.</text>
</comment>
<dbReference type="Pfam" id="PF13912">
    <property type="entry name" value="zf-C2H2_6"/>
    <property type="match status" value="4"/>
</dbReference>
<dbReference type="PROSITE" id="PS50157">
    <property type="entry name" value="ZINC_FINGER_C2H2_2"/>
    <property type="match status" value="4"/>
</dbReference>
<proteinExistence type="predicted"/>
<dbReference type="PROSITE" id="PS00028">
    <property type="entry name" value="ZINC_FINGER_C2H2_1"/>
    <property type="match status" value="3"/>
</dbReference>
<dbReference type="InterPro" id="IPR036236">
    <property type="entry name" value="Znf_C2H2_sf"/>
</dbReference>
<dbReference type="InterPro" id="IPR013087">
    <property type="entry name" value="Znf_C2H2_type"/>
</dbReference>
<dbReference type="Proteomes" id="UP000467840">
    <property type="component" value="Chromosome 2"/>
</dbReference>
<name>A0A6A6KUS6_HEVBR</name>
<evidence type="ECO:0000313" key="4">
    <source>
        <dbReference type="EMBL" id="KAF2291783.1"/>
    </source>
</evidence>
<feature type="compositionally biased region" description="Acidic residues" evidence="2">
    <location>
        <begin position="355"/>
        <end position="365"/>
    </location>
</feature>
<evidence type="ECO:0000313" key="5">
    <source>
        <dbReference type="Proteomes" id="UP000467840"/>
    </source>
</evidence>
<dbReference type="GO" id="GO:0008270">
    <property type="term" value="F:zinc ion binding"/>
    <property type="evidence" value="ECO:0007669"/>
    <property type="project" value="UniProtKB-KW"/>
</dbReference>
<feature type="domain" description="C2H2-type" evidence="3">
    <location>
        <begin position="131"/>
        <end position="158"/>
    </location>
</feature>
<evidence type="ECO:0000256" key="1">
    <source>
        <dbReference type="PROSITE-ProRule" id="PRU00042"/>
    </source>
</evidence>
<feature type="domain" description="C2H2-type" evidence="3">
    <location>
        <begin position="378"/>
        <end position="405"/>
    </location>
</feature>
<keyword evidence="5" id="KW-1185">Reference proteome</keyword>
<keyword evidence="1" id="KW-0863">Zinc-finger</keyword>
<dbReference type="SUPFAM" id="SSF57667">
    <property type="entry name" value="beta-beta-alpha zinc fingers"/>
    <property type="match status" value="2"/>
</dbReference>
<feature type="domain" description="C2H2-type" evidence="3">
    <location>
        <begin position="63"/>
        <end position="85"/>
    </location>
</feature>
<dbReference type="AlphaFoldDB" id="A0A6A6KUS6"/>
<keyword evidence="1" id="KW-0479">Metal-binding</keyword>
<evidence type="ECO:0000259" key="3">
    <source>
        <dbReference type="PROSITE" id="PS50157"/>
    </source>
</evidence>
<reference evidence="4 5" key="1">
    <citation type="journal article" date="2020" name="Mol. Plant">
        <title>The Chromosome-Based Rubber Tree Genome Provides New Insights into Spurge Genome Evolution and Rubber Biosynthesis.</title>
        <authorList>
            <person name="Liu J."/>
            <person name="Shi C."/>
            <person name="Shi C.C."/>
            <person name="Li W."/>
            <person name="Zhang Q.J."/>
            <person name="Zhang Y."/>
            <person name="Li K."/>
            <person name="Lu H.F."/>
            <person name="Shi C."/>
            <person name="Zhu S.T."/>
            <person name="Xiao Z.Y."/>
            <person name="Nan H."/>
            <person name="Yue Y."/>
            <person name="Zhu X.G."/>
            <person name="Wu Y."/>
            <person name="Hong X.N."/>
            <person name="Fan G.Y."/>
            <person name="Tong Y."/>
            <person name="Zhang D."/>
            <person name="Mao C.L."/>
            <person name="Liu Y.L."/>
            <person name="Hao S.J."/>
            <person name="Liu W.Q."/>
            <person name="Lv M.Q."/>
            <person name="Zhang H.B."/>
            <person name="Liu Y."/>
            <person name="Hu-Tang G.R."/>
            <person name="Wang J.P."/>
            <person name="Wang J.H."/>
            <person name="Sun Y.H."/>
            <person name="Ni S.B."/>
            <person name="Chen W.B."/>
            <person name="Zhang X.C."/>
            <person name="Jiao Y.N."/>
            <person name="Eichler E.E."/>
            <person name="Li G.H."/>
            <person name="Liu X."/>
            <person name="Gao L.Z."/>
        </authorList>
    </citation>
    <scope>NUCLEOTIDE SEQUENCE [LARGE SCALE GENOMIC DNA]</scope>
    <source>
        <strain evidence="5">cv. GT1</strain>
        <tissue evidence="4">Leaf</tissue>
    </source>
</reference>
<keyword evidence="1" id="KW-0862">Zinc</keyword>
<accession>A0A6A6KUS6</accession>
<dbReference type="PANTHER" id="PTHR47591:SF13">
    <property type="entry name" value="OS02G0293900 PROTEIN"/>
    <property type="match status" value="1"/>
</dbReference>
<dbReference type="Gene3D" id="3.30.160.60">
    <property type="entry name" value="Classic Zinc Finger"/>
    <property type="match status" value="2"/>
</dbReference>
<sequence>MDDHQLQYQPPLEDSVAKTSKLCIKIKIPNNTTYTTKKPGGEGGGVEDVSGSGDLQGQPAGYRVCEYCGKTFSSGKAWGGHKRHHLKLMKNNNGKETQEASNIEMKKHKHGGSNRCNTIKAGDVTISGGKPICCLCGKTFLSTNSLFGHMRYHPDRDWKGIRPPPPPPLSTKNQIISSALEKVSDSSIDLLDSLSGGWQKKGKRGTCASDLIPEAAYSLLTLSRYFGLSTPPAYVGGHGLETSGSSTKSLGKAIMAETGSGSDHRSKEDDDSDEICGLVTKKKRRKMNYISKLRNSETEPCEFKCSTCDKSFPTFHALRSHRSSFNCKKRSNELASGSAMVDDDASAAEEIPASEPDDETEETREDDPCPVASIETSFHCDICEKTFPKGQALGGHKRCHRRAPAKPLSNEAVSAEASYVASNTASSGEAEGIQAGHGVIGFDLNKPYVMQDGEENLLS</sequence>
<dbReference type="SMART" id="SM00355">
    <property type="entry name" value="ZnF_C2H2"/>
    <property type="match status" value="4"/>
</dbReference>
<feature type="domain" description="C2H2-type" evidence="3">
    <location>
        <begin position="303"/>
        <end position="331"/>
    </location>
</feature>